<feature type="transmembrane region" description="Helical" evidence="7">
    <location>
        <begin position="272"/>
        <end position="298"/>
    </location>
</feature>
<reference evidence="9" key="1">
    <citation type="submission" date="2022-08" db="EMBL/GenBank/DDBJ databases">
        <title>Complete Genome Sequences of 2 Bosea sp. soil isolates.</title>
        <authorList>
            <person name="Alvarez Arevalo M."/>
            <person name="Sterndorff E.B."/>
            <person name="Faurdal D."/>
            <person name="Joergensen T.S."/>
            <person name="Weber T."/>
        </authorList>
    </citation>
    <scope>NUCLEOTIDE SEQUENCE</scope>
    <source>
        <strain evidence="9">NBC_00436</strain>
    </source>
</reference>
<evidence type="ECO:0000256" key="6">
    <source>
        <dbReference type="ARBA" id="ARBA00023136"/>
    </source>
</evidence>
<evidence type="ECO:0000256" key="1">
    <source>
        <dbReference type="ARBA" id="ARBA00004651"/>
    </source>
</evidence>
<keyword evidence="3" id="KW-1003">Cell membrane</keyword>
<keyword evidence="5 7" id="KW-1133">Transmembrane helix</keyword>
<comment type="subcellular location">
    <subcellularLocation>
        <location evidence="1 7">Cell membrane</location>
        <topology evidence="1 7">Multi-pass membrane protein</topology>
    </subcellularLocation>
</comment>
<dbReference type="InterPro" id="IPR000515">
    <property type="entry name" value="MetI-like"/>
</dbReference>
<dbReference type="GO" id="GO:0005886">
    <property type="term" value="C:plasma membrane"/>
    <property type="evidence" value="ECO:0007669"/>
    <property type="project" value="UniProtKB-SubCell"/>
</dbReference>
<sequence>MGRFLTRQLLLAIVVAVNVSLIGFAMLRLSGDLAQRIVGPEATAEQVETVRKSYGLDKPLVVQYVDWARDALHGDFGHSFFYNAQVSDLIAERLPVTMTLGLIGLALALLFAIPLGILAAVYSGSWLDRLALTGAVLGQAMPSFWIGLLLILLFGLQLGWLPVSGADDWQGYVMPSIVLGLYAAPALMRLTRSGMIDVLRSDYIRTARAKGLLPAAVVLKHGLRNALIPVVSIAAVQLGLLMGGSVVVESVFSIHGLGYLAWESISRADFPVVQSIVLTLAIMYVGLVFLSDVLNALLDPRLR</sequence>
<evidence type="ECO:0000256" key="4">
    <source>
        <dbReference type="ARBA" id="ARBA00022692"/>
    </source>
</evidence>
<feature type="domain" description="ABC transmembrane type-1" evidence="8">
    <location>
        <begin position="94"/>
        <end position="291"/>
    </location>
</feature>
<dbReference type="GO" id="GO:0055085">
    <property type="term" value="P:transmembrane transport"/>
    <property type="evidence" value="ECO:0007669"/>
    <property type="project" value="InterPro"/>
</dbReference>
<accession>A0A9E7ZRG0</accession>
<evidence type="ECO:0000256" key="2">
    <source>
        <dbReference type="ARBA" id="ARBA00022448"/>
    </source>
</evidence>
<evidence type="ECO:0000259" key="8">
    <source>
        <dbReference type="PROSITE" id="PS50928"/>
    </source>
</evidence>
<feature type="transmembrane region" description="Helical" evidence="7">
    <location>
        <begin position="143"/>
        <end position="163"/>
    </location>
</feature>
<keyword evidence="2 7" id="KW-0813">Transport</keyword>
<dbReference type="AlphaFoldDB" id="A0A9E7ZRG0"/>
<feature type="transmembrane region" description="Helical" evidence="7">
    <location>
        <begin position="102"/>
        <end position="122"/>
    </location>
</feature>
<feature type="transmembrane region" description="Helical" evidence="7">
    <location>
        <begin position="226"/>
        <end position="252"/>
    </location>
</feature>
<dbReference type="SUPFAM" id="SSF161098">
    <property type="entry name" value="MetI-like"/>
    <property type="match status" value="1"/>
</dbReference>
<dbReference type="PANTHER" id="PTHR43163">
    <property type="entry name" value="DIPEPTIDE TRANSPORT SYSTEM PERMEASE PROTEIN DPPB-RELATED"/>
    <property type="match status" value="1"/>
</dbReference>
<gene>
    <name evidence="9" type="ORF">NWE54_17665</name>
</gene>
<dbReference type="EMBL" id="CP102774">
    <property type="protein sequence ID" value="UZF85641.1"/>
    <property type="molecule type" value="Genomic_DNA"/>
</dbReference>
<protein>
    <submittedName>
        <fullName evidence="9">ABC transporter permease</fullName>
    </submittedName>
</protein>
<organism evidence="9">
    <name type="scientific">Bosea sp. NBC_00436</name>
    <dbReference type="NCBI Taxonomy" id="2969620"/>
    <lineage>
        <taxon>Bacteria</taxon>
        <taxon>Pseudomonadati</taxon>
        <taxon>Pseudomonadota</taxon>
        <taxon>Alphaproteobacteria</taxon>
        <taxon>Hyphomicrobiales</taxon>
        <taxon>Boseaceae</taxon>
        <taxon>Bosea</taxon>
    </lineage>
</organism>
<keyword evidence="6 7" id="KW-0472">Membrane</keyword>
<dbReference type="PANTHER" id="PTHR43163:SF6">
    <property type="entry name" value="DIPEPTIDE TRANSPORT SYSTEM PERMEASE PROTEIN DPPB-RELATED"/>
    <property type="match status" value="1"/>
</dbReference>
<name>A0A9E7ZRG0_9HYPH</name>
<dbReference type="InterPro" id="IPR035906">
    <property type="entry name" value="MetI-like_sf"/>
</dbReference>
<dbReference type="Pfam" id="PF19300">
    <property type="entry name" value="BPD_transp_1_N"/>
    <property type="match status" value="1"/>
</dbReference>
<evidence type="ECO:0000256" key="3">
    <source>
        <dbReference type="ARBA" id="ARBA00022475"/>
    </source>
</evidence>
<keyword evidence="4 7" id="KW-0812">Transmembrane</keyword>
<comment type="similarity">
    <text evidence="7">Belongs to the binding-protein-dependent transport system permease family.</text>
</comment>
<dbReference type="Gene3D" id="1.10.3720.10">
    <property type="entry name" value="MetI-like"/>
    <property type="match status" value="1"/>
</dbReference>
<evidence type="ECO:0000313" key="9">
    <source>
        <dbReference type="EMBL" id="UZF85641.1"/>
    </source>
</evidence>
<dbReference type="Pfam" id="PF00528">
    <property type="entry name" value="BPD_transp_1"/>
    <property type="match status" value="1"/>
</dbReference>
<feature type="transmembrane region" description="Helical" evidence="7">
    <location>
        <begin position="9"/>
        <end position="27"/>
    </location>
</feature>
<dbReference type="PROSITE" id="PS50928">
    <property type="entry name" value="ABC_TM1"/>
    <property type="match status" value="1"/>
</dbReference>
<dbReference type="CDD" id="cd06261">
    <property type="entry name" value="TM_PBP2"/>
    <property type="match status" value="1"/>
</dbReference>
<evidence type="ECO:0000256" key="5">
    <source>
        <dbReference type="ARBA" id="ARBA00022989"/>
    </source>
</evidence>
<dbReference type="InterPro" id="IPR045621">
    <property type="entry name" value="BPD_transp_1_N"/>
</dbReference>
<evidence type="ECO:0000256" key="7">
    <source>
        <dbReference type="RuleBase" id="RU363032"/>
    </source>
</evidence>
<proteinExistence type="inferred from homology"/>
<feature type="transmembrane region" description="Helical" evidence="7">
    <location>
        <begin position="169"/>
        <end position="190"/>
    </location>
</feature>